<dbReference type="InterPro" id="IPR051225">
    <property type="entry name" value="NAD(P)_epim/dehydratase"/>
</dbReference>
<sequence length="522" mass="60434">MRKEKVLLLGASGSMGFAAFQELWSRKNDNGERKYDIVLLLRPSKKNKKIFRKYLKSSGIISCKDRRIREDLRNSFKIVWGDATIYDDVVQAIRGVDWVLCTMAIIPPEADRHPAQAKAVNTTAIENIVRAIEAEPNGAENIRLVYTGTVAATGDRLPPIQRGRVGDPLKPSIFDFYATTKVRGEWAVLESNIKRWVSLRQTFIMIPDILRTEDPIMFHQPINSYMENNTMRDAGRGLVNCLDVPDDSDFWRRVYNMAGGPSCRVVFLDFMKIAYELLGMDYKNIMERKWFALRNFHMQFFDDSALLNEYIHNWGDSMDDYWDMVKSALPRSLKVVATLNKISPTFRKFAEKTARKRLDALARHPDGTLGWYEAHNEMRMSAFYGSYERFESIPDWDEDMPEMRHDAPFEQLNHGYDETKTELELNDLQDAAAFRGGECMSLSWSGDLYETLGWRCAFDHAFAAKPYTIIKAGHWCPQCLPPPWNYDEIATKNPFFAQVWYPNHDSSESYYYPEDCYKDVVS</sequence>
<accession>A0A653EZC2</accession>
<dbReference type="EMBL" id="LR589143">
    <property type="protein sequence ID" value="VTP02847.1"/>
    <property type="molecule type" value="Genomic_DNA"/>
</dbReference>
<keyword evidence="3" id="KW-0413">Isomerase</keyword>
<dbReference type="Pfam" id="PF01073">
    <property type="entry name" value="3Beta_HSD"/>
    <property type="match status" value="1"/>
</dbReference>
<organism evidence="3">
    <name type="scientific">Mycobacterium riyadhense</name>
    <dbReference type="NCBI Taxonomy" id="486698"/>
    <lineage>
        <taxon>Bacteria</taxon>
        <taxon>Bacillati</taxon>
        <taxon>Actinomycetota</taxon>
        <taxon>Actinomycetes</taxon>
        <taxon>Mycobacteriales</taxon>
        <taxon>Mycobacteriaceae</taxon>
        <taxon>Mycobacterium</taxon>
    </lineage>
</organism>
<evidence type="ECO:0000259" key="2">
    <source>
        <dbReference type="Pfam" id="PF01073"/>
    </source>
</evidence>
<dbReference type="PANTHER" id="PTHR42687:SF1">
    <property type="entry name" value="L-THREONINE 3-DEHYDROGENASE, MITOCHONDRIAL"/>
    <property type="match status" value="1"/>
</dbReference>
<name>A0A653EZC2_9MYCO</name>
<comment type="similarity">
    <text evidence="1">Belongs to the NAD(P)-dependent epimerase/dehydratase family.</text>
</comment>
<evidence type="ECO:0000313" key="3">
    <source>
        <dbReference type="EMBL" id="VTP02847.1"/>
    </source>
</evidence>
<dbReference type="GO" id="GO:0006694">
    <property type="term" value="P:steroid biosynthetic process"/>
    <property type="evidence" value="ECO:0007669"/>
    <property type="project" value="InterPro"/>
</dbReference>
<dbReference type="RefSeq" id="WP_204805847.1">
    <property type="nucleotide sequence ID" value="NZ_CAJMWM010000002.1"/>
</dbReference>
<dbReference type="InterPro" id="IPR036291">
    <property type="entry name" value="NAD(P)-bd_dom_sf"/>
</dbReference>
<reference evidence="3" key="1">
    <citation type="submission" date="2019-05" db="EMBL/GenBank/DDBJ databases">
        <authorList>
            <person name="Naeem R."/>
            <person name="Antony C."/>
            <person name="Guan Q."/>
        </authorList>
    </citation>
    <scope>NUCLEOTIDE SEQUENCE</scope>
    <source>
        <strain evidence="3">2</strain>
    </source>
</reference>
<evidence type="ECO:0000256" key="1">
    <source>
        <dbReference type="ARBA" id="ARBA00007637"/>
    </source>
</evidence>
<dbReference type="PANTHER" id="PTHR42687">
    <property type="entry name" value="L-THREONINE 3-DEHYDROGENASE"/>
    <property type="match status" value="1"/>
</dbReference>
<gene>
    <name evidence="3" type="ORF">BIN_B_04743</name>
</gene>
<proteinExistence type="inferred from homology"/>
<dbReference type="GO" id="GO:0006567">
    <property type="term" value="P:L-threonine catabolic process"/>
    <property type="evidence" value="ECO:0007669"/>
    <property type="project" value="TreeGrafter"/>
</dbReference>
<dbReference type="GO" id="GO:0008743">
    <property type="term" value="F:L-threonine 3-dehydrogenase activity"/>
    <property type="evidence" value="ECO:0007669"/>
    <property type="project" value="TreeGrafter"/>
</dbReference>
<protein>
    <submittedName>
        <fullName evidence="3">3-beta hydroxysteroid dehydrogenase/isomerase family protein</fullName>
    </submittedName>
</protein>
<dbReference type="AlphaFoldDB" id="A0A653EZC2"/>
<feature type="domain" description="3-beta hydroxysteroid dehydrogenase/isomerase" evidence="2">
    <location>
        <begin position="71"/>
        <end position="193"/>
    </location>
</feature>
<dbReference type="SUPFAM" id="SSF51735">
    <property type="entry name" value="NAD(P)-binding Rossmann-fold domains"/>
    <property type="match status" value="1"/>
</dbReference>
<dbReference type="Gene3D" id="3.40.50.720">
    <property type="entry name" value="NAD(P)-binding Rossmann-like Domain"/>
    <property type="match status" value="1"/>
</dbReference>
<dbReference type="GO" id="GO:0016853">
    <property type="term" value="F:isomerase activity"/>
    <property type="evidence" value="ECO:0007669"/>
    <property type="project" value="UniProtKB-KW"/>
</dbReference>
<dbReference type="InterPro" id="IPR002225">
    <property type="entry name" value="3Beta_OHSteriod_DH/Estase"/>
</dbReference>